<feature type="region of interest" description="Disordered" evidence="1">
    <location>
        <begin position="1"/>
        <end position="39"/>
    </location>
</feature>
<proteinExistence type="predicted"/>
<feature type="region of interest" description="Disordered" evidence="1">
    <location>
        <begin position="59"/>
        <end position="83"/>
    </location>
</feature>
<dbReference type="EMBL" id="QJKJ01011486">
    <property type="protein sequence ID" value="RDX71037.1"/>
    <property type="molecule type" value="Genomic_DNA"/>
</dbReference>
<sequence>MPQEYETDFRVEQLGGRKPVTMPVTRNQAASSTSDGEEDTLQRLLQAVASLQACSEEQSRLSAEAEQRQIEAEERDKEAEERHRETLRMAKQREEELRHQLAAVKATIEKPVGQLPAASSPTFWNWWSTRHPFPRVFGS</sequence>
<accession>A0A371EYA4</accession>
<evidence type="ECO:0000313" key="2">
    <source>
        <dbReference type="EMBL" id="RDX71037.1"/>
    </source>
</evidence>
<feature type="non-terminal residue" evidence="2">
    <location>
        <position position="1"/>
    </location>
</feature>
<keyword evidence="3" id="KW-1185">Reference proteome</keyword>
<gene>
    <name evidence="2" type="ORF">CR513_49659</name>
</gene>
<dbReference type="AlphaFoldDB" id="A0A371EYA4"/>
<feature type="compositionally biased region" description="Polar residues" evidence="1">
    <location>
        <begin position="24"/>
        <end position="34"/>
    </location>
</feature>
<protein>
    <submittedName>
        <fullName evidence="2">Uncharacterized protein</fullName>
    </submittedName>
</protein>
<comment type="caution">
    <text evidence="2">The sequence shown here is derived from an EMBL/GenBank/DDBJ whole genome shotgun (WGS) entry which is preliminary data.</text>
</comment>
<reference evidence="2" key="1">
    <citation type="submission" date="2018-05" db="EMBL/GenBank/DDBJ databases">
        <title>Draft genome of Mucuna pruriens seed.</title>
        <authorList>
            <person name="Nnadi N.E."/>
            <person name="Vos R."/>
            <person name="Hasami M.H."/>
            <person name="Devisetty U.K."/>
            <person name="Aguiy J.C."/>
        </authorList>
    </citation>
    <scope>NUCLEOTIDE SEQUENCE [LARGE SCALE GENOMIC DNA]</scope>
    <source>
        <strain evidence="2">JCA_2017</strain>
    </source>
</reference>
<name>A0A371EYA4_MUCPR</name>
<evidence type="ECO:0000256" key="1">
    <source>
        <dbReference type="SAM" id="MobiDB-lite"/>
    </source>
</evidence>
<evidence type="ECO:0000313" key="3">
    <source>
        <dbReference type="Proteomes" id="UP000257109"/>
    </source>
</evidence>
<organism evidence="2 3">
    <name type="scientific">Mucuna pruriens</name>
    <name type="common">Velvet bean</name>
    <name type="synonym">Dolichos pruriens</name>
    <dbReference type="NCBI Taxonomy" id="157652"/>
    <lineage>
        <taxon>Eukaryota</taxon>
        <taxon>Viridiplantae</taxon>
        <taxon>Streptophyta</taxon>
        <taxon>Embryophyta</taxon>
        <taxon>Tracheophyta</taxon>
        <taxon>Spermatophyta</taxon>
        <taxon>Magnoliopsida</taxon>
        <taxon>eudicotyledons</taxon>
        <taxon>Gunneridae</taxon>
        <taxon>Pentapetalae</taxon>
        <taxon>rosids</taxon>
        <taxon>fabids</taxon>
        <taxon>Fabales</taxon>
        <taxon>Fabaceae</taxon>
        <taxon>Papilionoideae</taxon>
        <taxon>50 kb inversion clade</taxon>
        <taxon>NPAAA clade</taxon>
        <taxon>indigoferoid/millettioid clade</taxon>
        <taxon>Phaseoleae</taxon>
        <taxon>Mucuna</taxon>
    </lineage>
</organism>
<dbReference type="Proteomes" id="UP000257109">
    <property type="component" value="Unassembled WGS sequence"/>
</dbReference>